<dbReference type="STRING" id="661478.OP10G_4054"/>
<keyword evidence="3" id="KW-0687">Ribonucleoprotein</keyword>
<feature type="compositionally biased region" description="Low complexity" evidence="6">
    <location>
        <begin position="148"/>
        <end position="159"/>
    </location>
</feature>
<name>A0A068NVL7_FIMGI</name>
<evidence type="ECO:0000256" key="1">
    <source>
        <dbReference type="ARBA" id="ARBA00008889"/>
    </source>
</evidence>
<dbReference type="Proteomes" id="UP000027982">
    <property type="component" value="Chromosome"/>
</dbReference>
<dbReference type="AlphaFoldDB" id="A0A068NVL7"/>
<dbReference type="GO" id="GO:0005840">
    <property type="term" value="C:ribosome"/>
    <property type="evidence" value="ECO:0007669"/>
    <property type="project" value="UniProtKB-KW"/>
</dbReference>
<evidence type="ECO:0000256" key="5">
    <source>
        <dbReference type="ARBA" id="ARBA00035502"/>
    </source>
</evidence>
<organism evidence="7 8">
    <name type="scientific">Fimbriimonas ginsengisoli Gsoil 348</name>
    <dbReference type="NCBI Taxonomy" id="661478"/>
    <lineage>
        <taxon>Bacteria</taxon>
        <taxon>Bacillati</taxon>
        <taxon>Armatimonadota</taxon>
        <taxon>Fimbriimonadia</taxon>
        <taxon>Fimbriimonadales</taxon>
        <taxon>Fimbriimonadaceae</taxon>
        <taxon>Fimbriimonas</taxon>
    </lineage>
</organism>
<dbReference type="SUPFAM" id="SSF160369">
    <property type="entry name" value="Ribosomal protein L10-like"/>
    <property type="match status" value="1"/>
</dbReference>
<evidence type="ECO:0000256" key="4">
    <source>
        <dbReference type="ARBA" id="ARBA00035202"/>
    </source>
</evidence>
<feature type="compositionally biased region" description="Acidic residues" evidence="6">
    <location>
        <begin position="183"/>
        <end position="193"/>
    </location>
</feature>
<evidence type="ECO:0000256" key="2">
    <source>
        <dbReference type="ARBA" id="ARBA00022980"/>
    </source>
</evidence>
<dbReference type="Gene3D" id="6.10.250.290">
    <property type="match status" value="1"/>
</dbReference>
<evidence type="ECO:0000313" key="7">
    <source>
        <dbReference type="EMBL" id="AIE87422.1"/>
    </source>
</evidence>
<feature type="compositionally biased region" description="Low complexity" evidence="6">
    <location>
        <begin position="170"/>
        <end position="182"/>
    </location>
</feature>
<dbReference type="PANTHER" id="PTHR11560">
    <property type="entry name" value="39S RIBOSOMAL PROTEIN L10, MITOCHONDRIAL"/>
    <property type="match status" value="1"/>
</dbReference>
<evidence type="ECO:0000256" key="3">
    <source>
        <dbReference type="ARBA" id="ARBA00023274"/>
    </source>
</evidence>
<dbReference type="HOGENOM" id="CLU_092227_1_0_0"/>
<reference evidence="7 8" key="1">
    <citation type="journal article" date="2014" name="PLoS ONE">
        <title>The first complete genome sequence of the class fimbriimonadia in the phylum armatimonadetes.</title>
        <authorList>
            <person name="Hu Z.Y."/>
            <person name="Wang Y.Z."/>
            <person name="Im W.T."/>
            <person name="Wang S.Y."/>
            <person name="Zhao G.P."/>
            <person name="Zheng H.J."/>
            <person name="Quan Z.X."/>
        </authorList>
    </citation>
    <scope>NUCLEOTIDE SEQUENCE [LARGE SCALE GENOMIC DNA]</scope>
    <source>
        <strain evidence="7">Gsoil 348</strain>
    </source>
</reference>
<dbReference type="GO" id="GO:1990904">
    <property type="term" value="C:ribonucleoprotein complex"/>
    <property type="evidence" value="ECO:0007669"/>
    <property type="project" value="UniProtKB-KW"/>
</dbReference>
<accession>A0A068NVL7</accession>
<keyword evidence="2 7" id="KW-0689">Ribosomal protein</keyword>
<dbReference type="NCBIfam" id="NF000955">
    <property type="entry name" value="PRK00099.1-1"/>
    <property type="match status" value="1"/>
</dbReference>
<proteinExistence type="inferred from homology"/>
<dbReference type="KEGG" id="fgi:OP10G_4054"/>
<dbReference type="InterPro" id="IPR043141">
    <property type="entry name" value="Ribosomal_uL10-like_sf"/>
</dbReference>
<sequence length="193" mass="20095">MKEIQQLRADLRKKGGELHVVKNTLFRIAAGEDAAKLPADLHNGTTAFAFVFENEPDVAKALLDYARTSRKLVVKGGFFGGRALTTKEVETLSELPPRDVLIAQVIGAIAAPLTTLVGTIEALYADPIRVIGAVADKVGEGAQPAAGDSNSPEASASPDPAEPEAESAPEAEAAPEAPAEPETPAETESTENA</sequence>
<dbReference type="Pfam" id="PF00466">
    <property type="entry name" value="Ribosomal_L10"/>
    <property type="match status" value="1"/>
</dbReference>
<keyword evidence="8" id="KW-1185">Reference proteome</keyword>
<gene>
    <name evidence="7" type="ORF">OP10G_4054</name>
</gene>
<dbReference type="EMBL" id="CP007139">
    <property type="protein sequence ID" value="AIE87422.1"/>
    <property type="molecule type" value="Genomic_DNA"/>
</dbReference>
<evidence type="ECO:0000313" key="8">
    <source>
        <dbReference type="Proteomes" id="UP000027982"/>
    </source>
</evidence>
<feature type="region of interest" description="Disordered" evidence="6">
    <location>
        <begin position="140"/>
        <end position="193"/>
    </location>
</feature>
<dbReference type="InterPro" id="IPR001790">
    <property type="entry name" value="Ribosomal_uL10"/>
</dbReference>
<comment type="similarity">
    <text evidence="1">Belongs to the universal ribosomal protein uL10 family.</text>
</comment>
<dbReference type="InterPro" id="IPR047865">
    <property type="entry name" value="Ribosomal_uL10_bac_type"/>
</dbReference>
<protein>
    <recommendedName>
        <fullName evidence="4">Large ribosomal subunit protein uL10</fullName>
    </recommendedName>
    <alternativeName>
        <fullName evidence="5">50S ribosomal protein L10</fullName>
    </alternativeName>
</protein>
<evidence type="ECO:0000256" key="6">
    <source>
        <dbReference type="SAM" id="MobiDB-lite"/>
    </source>
</evidence>
<dbReference type="Gene3D" id="3.30.70.1730">
    <property type="match status" value="1"/>
</dbReference>
<dbReference type="eggNOG" id="COG0244">
    <property type="taxonomic scope" value="Bacteria"/>
</dbReference>
<dbReference type="CDD" id="cd05797">
    <property type="entry name" value="Ribosomal_L10"/>
    <property type="match status" value="1"/>
</dbReference>